<comment type="subcellular location">
    <subcellularLocation>
        <location evidence="1 12">Endoplasmic reticulum membrane</location>
        <topology evidence="1 12">Multi-pass membrane protein</topology>
    </subcellularLocation>
</comment>
<evidence type="ECO:0000256" key="12">
    <source>
        <dbReference type="RuleBase" id="RU363112"/>
    </source>
</evidence>
<dbReference type="EC" id="2.4.1.-" evidence="12"/>
<evidence type="ECO:0000256" key="11">
    <source>
        <dbReference type="ARBA" id="ARBA00023136"/>
    </source>
</evidence>
<keyword evidence="8 12" id="KW-0812">Transmembrane</keyword>
<protein>
    <recommendedName>
        <fullName evidence="4 12">GPI mannosyltransferase 2</fullName>
        <ecNumber evidence="12">2.4.1.-</ecNumber>
    </recommendedName>
</protein>
<dbReference type="AlphaFoldDB" id="A0AAJ5YV41"/>
<evidence type="ECO:0000256" key="13">
    <source>
        <dbReference type="SAM" id="SignalP"/>
    </source>
</evidence>
<dbReference type="EMBL" id="CP119946">
    <property type="protein sequence ID" value="WFD00338.1"/>
    <property type="molecule type" value="Genomic_DNA"/>
</dbReference>
<evidence type="ECO:0000256" key="9">
    <source>
        <dbReference type="ARBA" id="ARBA00022824"/>
    </source>
</evidence>
<keyword evidence="7 12" id="KW-0808">Transferase</keyword>
<evidence type="ECO:0000256" key="4">
    <source>
        <dbReference type="ARBA" id="ARBA00013795"/>
    </source>
</evidence>
<organism evidence="14 15">
    <name type="scientific">Malassezia yamatoensis</name>
    <dbReference type="NCBI Taxonomy" id="253288"/>
    <lineage>
        <taxon>Eukaryota</taxon>
        <taxon>Fungi</taxon>
        <taxon>Dikarya</taxon>
        <taxon>Basidiomycota</taxon>
        <taxon>Ustilaginomycotina</taxon>
        <taxon>Malasseziomycetes</taxon>
        <taxon>Malasseziales</taxon>
        <taxon>Malasseziaceae</taxon>
        <taxon>Malassezia</taxon>
    </lineage>
</organism>
<comment type="function">
    <text evidence="12">Mannosyltransferase involved in glycosylphosphatidylinositol-anchor biosynthesis.</text>
</comment>
<keyword evidence="15" id="KW-1185">Reference proteome</keyword>
<feature type="signal peptide" evidence="13">
    <location>
        <begin position="1"/>
        <end position="20"/>
    </location>
</feature>
<dbReference type="GO" id="GO:0006506">
    <property type="term" value="P:GPI anchor biosynthetic process"/>
    <property type="evidence" value="ECO:0007669"/>
    <property type="project" value="UniProtKB-KW"/>
</dbReference>
<keyword evidence="13" id="KW-0732">Signal</keyword>
<comment type="caution">
    <text evidence="12">Lacks conserved residue(s) required for the propagation of feature annotation.</text>
</comment>
<dbReference type="GO" id="GO:0000009">
    <property type="term" value="F:alpha-1,6-mannosyltransferase activity"/>
    <property type="evidence" value="ECO:0007669"/>
    <property type="project" value="InterPro"/>
</dbReference>
<name>A0AAJ5YV41_9BASI</name>
<dbReference type="InterPro" id="IPR007315">
    <property type="entry name" value="PIG-V/Gpi18"/>
</dbReference>
<keyword evidence="6 12" id="KW-0328">Glycosyltransferase</keyword>
<evidence type="ECO:0000256" key="5">
    <source>
        <dbReference type="ARBA" id="ARBA00022502"/>
    </source>
</evidence>
<keyword evidence="9 12" id="KW-0256">Endoplasmic reticulum</keyword>
<reference evidence="14 15" key="1">
    <citation type="submission" date="2023-03" db="EMBL/GenBank/DDBJ databases">
        <title>Mating type loci evolution in Malassezia.</title>
        <authorList>
            <person name="Coelho M.A."/>
        </authorList>
    </citation>
    <scope>NUCLEOTIDE SEQUENCE [LARGE SCALE GENOMIC DNA]</scope>
    <source>
        <strain evidence="14 15">CBS 9725</strain>
    </source>
</reference>
<accession>A0AAJ5YV41</accession>
<feature type="transmembrane region" description="Helical" evidence="12">
    <location>
        <begin position="107"/>
        <end position="131"/>
    </location>
</feature>
<comment type="pathway">
    <text evidence="2 12">Glycolipid biosynthesis; glycosylphosphatidylinositol-anchor biosynthesis.</text>
</comment>
<evidence type="ECO:0000256" key="7">
    <source>
        <dbReference type="ARBA" id="ARBA00022679"/>
    </source>
</evidence>
<keyword evidence="10 12" id="KW-1133">Transmembrane helix</keyword>
<dbReference type="PANTHER" id="PTHR12468">
    <property type="entry name" value="GPI MANNOSYLTRANSFERASE 2"/>
    <property type="match status" value="1"/>
</dbReference>
<proteinExistence type="inferred from homology"/>
<evidence type="ECO:0000256" key="3">
    <source>
        <dbReference type="ARBA" id="ARBA00008698"/>
    </source>
</evidence>
<dbReference type="Pfam" id="PF04188">
    <property type="entry name" value="Mannosyl_trans2"/>
    <property type="match status" value="1"/>
</dbReference>
<sequence>MNDTLRILAVSAAWRVVCLALLFVSAQLQQPFDTSGDIVQHTLAGNGNSAAWAPWASPFVRWDTVYFVAAAAHGYTHEQMLAFQPGIVGMIRLAGYLHPGSGWNPTVAVLVATALANLAAWLGPFLLFYLVRIWSGNDRVAFRAALLSVLAPASTTALSAPTPEPFYSLFCLLGYLALHSSPATRFRWKRPTAALCFAAATAFRANGLLLAGYLAWHAAWESKPASLTQFLLRLYGRMLDYVQVELSRHGVHHICP</sequence>
<dbReference type="GO" id="GO:0031501">
    <property type="term" value="C:mannosyltransferase complex"/>
    <property type="evidence" value="ECO:0007669"/>
    <property type="project" value="TreeGrafter"/>
</dbReference>
<keyword evidence="5 12" id="KW-0337">GPI-anchor biosynthesis</keyword>
<feature type="chain" id="PRO_5042465883" description="GPI mannosyltransferase 2" evidence="13">
    <location>
        <begin position="21"/>
        <end position="256"/>
    </location>
</feature>
<evidence type="ECO:0000313" key="15">
    <source>
        <dbReference type="Proteomes" id="UP001219567"/>
    </source>
</evidence>
<feature type="transmembrane region" description="Helical" evidence="12">
    <location>
        <begin position="195"/>
        <end position="216"/>
    </location>
</feature>
<keyword evidence="11 12" id="KW-0472">Membrane</keyword>
<dbReference type="Proteomes" id="UP001219567">
    <property type="component" value="Chromosome 4"/>
</dbReference>
<evidence type="ECO:0000256" key="8">
    <source>
        <dbReference type="ARBA" id="ARBA00022692"/>
    </source>
</evidence>
<gene>
    <name evidence="14" type="primary">GPI18</name>
    <name evidence="14" type="ORF">MYAM1_003086</name>
</gene>
<evidence type="ECO:0000256" key="2">
    <source>
        <dbReference type="ARBA" id="ARBA00004687"/>
    </source>
</evidence>
<dbReference type="GO" id="GO:0004376">
    <property type="term" value="F:GPI mannosyltransferase activity"/>
    <property type="evidence" value="ECO:0007669"/>
    <property type="project" value="InterPro"/>
</dbReference>
<evidence type="ECO:0000256" key="1">
    <source>
        <dbReference type="ARBA" id="ARBA00004477"/>
    </source>
</evidence>
<dbReference type="GO" id="GO:0005789">
    <property type="term" value="C:endoplasmic reticulum membrane"/>
    <property type="evidence" value="ECO:0007669"/>
    <property type="project" value="UniProtKB-SubCell"/>
</dbReference>
<evidence type="ECO:0000313" key="14">
    <source>
        <dbReference type="EMBL" id="WFD00338.1"/>
    </source>
</evidence>
<evidence type="ECO:0000256" key="10">
    <source>
        <dbReference type="ARBA" id="ARBA00022989"/>
    </source>
</evidence>
<dbReference type="PANTHER" id="PTHR12468:SF2">
    <property type="entry name" value="GPI MANNOSYLTRANSFERASE 2"/>
    <property type="match status" value="1"/>
</dbReference>
<evidence type="ECO:0000256" key="6">
    <source>
        <dbReference type="ARBA" id="ARBA00022676"/>
    </source>
</evidence>
<comment type="similarity">
    <text evidence="3 12">Belongs to the PIGV family.</text>
</comment>